<dbReference type="EMBL" id="LGRB01000015">
    <property type="protein sequence ID" value="OCT46770.1"/>
    <property type="molecule type" value="Genomic_DNA"/>
</dbReference>
<proteinExistence type="predicted"/>
<evidence type="ECO:0000313" key="3">
    <source>
        <dbReference type="Proteomes" id="UP000094526"/>
    </source>
</evidence>
<feature type="compositionally biased region" description="Basic and acidic residues" evidence="1">
    <location>
        <begin position="71"/>
        <end position="80"/>
    </location>
</feature>
<dbReference type="Pfam" id="PF11951">
    <property type="entry name" value="Fungal_trans_2"/>
    <property type="match status" value="1"/>
</dbReference>
<feature type="compositionally biased region" description="Polar residues" evidence="1">
    <location>
        <begin position="1"/>
        <end position="11"/>
    </location>
</feature>
<dbReference type="VEuPathDB" id="FungiDB:G647_01485"/>
<dbReference type="AlphaFoldDB" id="A0A1C1CE11"/>
<feature type="compositionally biased region" description="Polar residues" evidence="1">
    <location>
        <begin position="116"/>
        <end position="127"/>
    </location>
</feature>
<dbReference type="Proteomes" id="UP000094526">
    <property type="component" value="Unassembled WGS sequence"/>
</dbReference>
<dbReference type="PANTHER" id="PTHR37540:SF5">
    <property type="entry name" value="TRANSCRIPTION FACTOR DOMAIN-CONTAINING PROTEIN"/>
    <property type="match status" value="1"/>
</dbReference>
<evidence type="ECO:0000256" key="1">
    <source>
        <dbReference type="SAM" id="MobiDB-lite"/>
    </source>
</evidence>
<accession>A0A1C1CE11</accession>
<keyword evidence="3" id="KW-1185">Reference proteome</keyword>
<gene>
    <name evidence="2" type="ORF">CLCR_01883</name>
</gene>
<dbReference type="PANTHER" id="PTHR37540">
    <property type="entry name" value="TRANSCRIPTION FACTOR (ACR-2), PUTATIVE-RELATED-RELATED"/>
    <property type="match status" value="1"/>
</dbReference>
<name>A0A1C1CE11_9EURO</name>
<sequence length="569" mass="63766">MTPLINYNQSTFKDHPKPNKRRLQELQHSAARAHAARVAYWRKRGVPIAESRSSEQSQDDGISDASTDSAIHVKQERDGGAQRLSHQTSCAPEDSKQGTPAPSARDVSQEHLYSPRSVSDSALATSNPTFTPTTYRWRLNSGTTLSGRGQTPGRWEGRLFIPGLTRLPVSNLFDPFDAIPIAQDAKVVAAMDHYINKWAPSQRPGLKYQTKDNPLIRDAFPAALQNVELFEAAVALCLSFQAASQNFEARMCNWSLYHKGQALSRIRNKLNSGWLDEAVILATVFLMIIDDGKSLQDRKYQRAVWGLSVVVHSMVRGQALERALLQKLIWIRIQRAESNALLLFGDRISLHGTVVKDACLGYPSHPFPSTLTTVIGTLTPGFKALASDGQLSVEVLSSLAKTVRWTRCIDPEPGQSPSGNDQAFLMTFDPRANSADLMRLCRISGEEYAVERAVCKAVYVYHANLLGWTCRCSGYRRVVEELGTALRSWDFHKTWDRDLWKWLALVTANAARRGKLQHLQAELMTRLFASGSSEQDWKSVQLATKKFLFHRTLGREWEMCWDMAHASIS</sequence>
<feature type="region of interest" description="Disordered" evidence="1">
    <location>
        <begin position="48"/>
        <end position="127"/>
    </location>
</feature>
<evidence type="ECO:0000313" key="2">
    <source>
        <dbReference type="EMBL" id="OCT46770.1"/>
    </source>
</evidence>
<dbReference type="OrthoDB" id="4154938at2759"/>
<organism evidence="2 3">
    <name type="scientific">Cladophialophora carrionii</name>
    <dbReference type="NCBI Taxonomy" id="86049"/>
    <lineage>
        <taxon>Eukaryota</taxon>
        <taxon>Fungi</taxon>
        <taxon>Dikarya</taxon>
        <taxon>Ascomycota</taxon>
        <taxon>Pezizomycotina</taxon>
        <taxon>Eurotiomycetes</taxon>
        <taxon>Chaetothyriomycetidae</taxon>
        <taxon>Chaetothyriales</taxon>
        <taxon>Herpotrichiellaceae</taxon>
        <taxon>Cladophialophora</taxon>
    </lineage>
</organism>
<comment type="caution">
    <text evidence="2">The sequence shown here is derived from an EMBL/GenBank/DDBJ whole genome shotgun (WGS) entry which is preliminary data.</text>
</comment>
<dbReference type="VEuPathDB" id="FungiDB:CLCR_01883"/>
<protein>
    <submittedName>
        <fullName evidence="2">Uncharacterized protein</fullName>
    </submittedName>
</protein>
<feature type="compositionally biased region" description="Basic and acidic residues" evidence="1">
    <location>
        <begin position="12"/>
        <end position="25"/>
    </location>
</feature>
<feature type="region of interest" description="Disordered" evidence="1">
    <location>
        <begin position="1"/>
        <end position="31"/>
    </location>
</feature>
<reference evidence="3" key="1">
    <citation type="submission" date="2015-07" db="EMBL/GenBank/DDBJ databases">
        <authorList>
            <person name="Teixeira M.M."/>
            <person name="Souza R.C."/>
            <person name="Almeida L.G."/>
            <person name="Vicente V.A."/>
            <person name="de Hoog S."/>
            <person name="Bocca A.L."/>
            <person name="de Almeida S.R."/>
            <person name="Vasconcelos A.T."/>
            <person name="Felipe M.S."/>
        </authorList>
    </citation>
    <scope>NUCLEOTIDE SEQUENCE [LARGE SCALE GENOMIC DNA]</scope>
    <source>
        <strain evidence="3">KSF</strain>
    </source>
</reference>
<dbReference type="InterPro" id="IPR021858">
    <property type="entry name" value="Fun_TF"/>
</dbReference>